<accession>A0A2W1JP92</accession>
<feature type="domain" description="Glycosyltransferase 2-like" evidence="1">
    <location>
        <begin position="6"/>
        <end position="134"/>
    </location>
</feature>
<dbReference type="InterPro" id="IPR050834">
    <property type="entry name" value="Glycosyltransf_2"/>
</dbReference>
<dbReference type="AlphaFoldDB" id="A0A2W1JP92"/>
<sequence>MAVCISAVICTFNRSSYLQKAIQSLVDQTLAAREYEIVVVDNGSTDNTRQTVDEIFSTIENLRYIYEPKIGLSQARNTGWKAAKGKYIAYLDDDAIATPHWLATLVHDFEKVIPQPACIGGKIDPIWEADRPQWLPDSLLPYLTILDWSSEPSVIDESQYIAGANMAFTHKALSLAHGFQTKFGRQGKKLLSNEELALQNQLRKQGFDIYYNPKVLVRHHIVVDRLRQKWFIQRTYWQGVSRAFLKASEQSPSRLKRWRMSLSSLLNLLRSPQPIILSLLPNKNSRCLEARCRIANITGYIIGILAAKD</sequence>
<organism evidence="2 3">
    <name type="scientific">Acaryochloris thomasi RCC1774</name>
    <dbReference type="NCBI Taxonomy" id="1764569"/>
    <lineage>
        <taxon>Bacteria</taxon>
        <taxon>Bacillati</taxon>
        <taxon>Cyanobacteriota</taxon>
        <taxon>Cyanophyceae</taxon>
        <taxon>Acaryochloridales</taxon>
        <taxon>Acaryochloridaceae</taxon>
        <taxon>Acaryochloris</taxon>
        <taxon>Acaryochloris thomasi</taxon>
    </lineage>
</organism>
<dbReference type="EC" id="2.4.-.-" evidence="2"/>
<dbReference type="CDD" id="cd00761">
    <property type="entry name" value="Glyco_tranf_GTA_type"/>
    <property type="match status" value="1"/>
</dbReference>
<keyword evidence="2" id="KW-0808">Transferase</keyword>
<dbReference type="GO" id="GO:0016757">
    <property type="term" value="F:glycosyltransferase activity"/>
    <property type="evidence" value="ECO:0007669"/>
    <property type="project" value="UniProtKB-KW"/>
</dbReference>
<dbReference type="PANTHER" id="PTHR43685">
    <property type="entry name" value="GLYCOSYLTRANSFERASE"/>
    <property type="match status" value="1"/>
</dbReference>
<dbReference type="SUPFAM" id="SSF53448">
    <property type="entry name" value="Nucleotide-diphospho-sugar transferases"/>
    <property type="match status" value="1"/>
</dbReference>
<protein>
    <submittedName>
        <fullName evidence="2">Putative glycosyltransferase EpsJ</fullName>
        <ecNumber evidence="2">2.4.-.-</ecNumber>
    </submittedName>
</protein>
<dbReference type="RefSeq" id="WP_110986304.1">
    <property type="nucleotide sequence ID" value="NZ_CAWNWM010000006.1"/>
</dbReference>
<evidence type="ECO:0000313" key="2">
    <source>
        <dbReference type="EMBL" id="PZD73245.1"/>
    </source>
</evidence>
<keyword evidence="3" id="KW-1185">Reference proteome</keyword>
<dbReference type="Pfam" id="PF00535">
    <property type="entry name" value="Glycos_transf_2"/>
    <property type="match status" value="1"/>
</dbReference>
<dbReference type="OrthoDB" id="153025at2"/>
<dbReference type="PANTHER" id="PTHR43685:SF2">
    <property type="entry name" value="GLYCOSYLTRANSFERASE 2-LIKE DOMAIN-CONTAINING PROTEIN"/>
    <property type="match status" value="1"/>
</dbReference>
<dbReference type="Proteomes" id="UP000248857">
    <property type="component" value="Unassembled WGS sequence"/>
</dbReference>
<name>A0A2W1JP92_9CYAN</name>
<comment type="caution">
    <text evidence="2">The sequence shown here is derived from an EMBL/GenBank/DDBJ whole genome shotgun (WGS) entry which is preliminary data.</text>
</comment>
<evidence type="ECO:0000313" key="3">
    <source>
        <dbReference type="Proteomes" id="UP000248857"/>
    </source>
</evidence>
<dbReference type="InterPro" id="IPR001173">
    <property type="entry name" value="Glyco_trans_2-like"/>
</dbReference>
<proteinExistence type="predicted"/>
<dbReference type="InterPro" id="IPR029044">
    <property type="entry name" value="Nucleotide-diphossugar_trans"/>
</dbReference>
<gene>
    <name evidence="2" type="primary">epsJ_2</name>
    <name evidence="2" type="ORF">C1752_02352</name>
</gene>
<dbReference type="EMBL" id="PQWO01000006">
    <property type="protein sequence ID" value="PZD73245.1"/>
    <property type="molecule type" value="Genomic_DNA"/>
</dbReference>
<evidence type="ECO:0000259" key="1">
    <source>
        <dbReference type="Pfam" id="PF00535"/>
    </source>
</evidence>
<dbReference type="Gene3D" id="3.90.550.10">
    <property type="entry name" value="Spore Coat Polysaccharide Biosynthesis Protein SpsA, Chain A"/>
    <property type="match status" value="1"/>
</dbReference>
<keyword evidence="2" id="KW-0328">Glycosyltransferase</keyword>
<reference evidence="2 3" key="1">
    <citation type="journal article" date="2018" name="Sci. Rep.">
        <title>A novel species of the marine cyanobacterium Acaryochloris with a unique pigment content and lifestyle.</title>
        <authorList>
            <person name="Partensky F."/>
            <person name="Six C."/>
            <person name="Ratin M."/>
            <person name="Garczarek L."/>
            <person name="Vaulot D."/>
            <person name="Probert I."/>
            <person name="Calteau A."/>
            <person name="Gourvil P."/>
            <person name="Marie D."/>
            <person name="Grebert T."/>
            <person name="Bouchier C."/>
            <person name="Le Panse S."/>
            <person name="Gachenot M."/>
            <person name="Rodriguez F."/>
            <person name="Garrido J.L."/>
        </authorList>
    </citation>
    <scope>NUCLEOTIDE SEQUENCE [LARGE SCALE GENOMIC DNA]</scope>
    <source>
        <strain evidence="2 3">RCC1774</strain>
    </source>
</reference>